<evidence type="ECO:0000313" key="2">
    <source>
        <dbReference type="EMBL" id="MBW4666633.1"/>
    </source>
</evidence>
<dbReference type="EC" id="2.4.-.-" evidence="2"/>
<dbReference type="PANTHER" id="PTHR45947:SF3">
    <property type="entry name" value="SULFOQUINOVOSYL TRANSFERASE SQD2"/>
    <property type="match status" value="1"/>
</dbReference>
<reference evidence="2" key="2">
    <citation type="journal article" date="2022" name="Microbiol. Resour. Announc.">
        <title>Metagenome Sequencing to Explore Phylogenomics of Terrestrial Cyanobacteria.</title>
        <authorList>
            <person name="Ward R.D."/>
            <person name="Stajich J.E."/>
            <person name="Johansen J.R."/>
            <person name="Huntemann M."/>
            <person name="Clum A."/>
            <person name="Foster B."/>
            <person name="Foster B."/>
            <person name="Roux S."/>
            <person name="Palaniappan K."/>
            <person name="Varghese N."/>
            <person name="Mukherjee S."/>
            <person name="Reddy T.B.K."/>
            <person name="Daum C."/>
            <person name="Copeland A."/>
            <person name="Chen I.A."/>
            <person name="Ivanova N.N."/>
            <person name="Kyrpides N.C."/>
            <person name="Shapiro N."/>
            <person name="Eloe-Fadrosh E.A."/>
            <person name="Pietrasiak N."/>
        </authorList>
    </citation>
    <scope>NUCLEOTIDE SEQUENCE</scope>
    <source>
        <strain evidence="2">GSE-NOS-MK-12-04C</strain>
    </source>
</reference>
<dbReference type="Pfam" id="PF00534">
    <property type="entry name" value="Glycos_transf_1"/>
    <property type="match status" value="1"/>
</dbReference>
<evidence type="ECO:0000259" key="1">
    <source>
        <dbReference type="Pfam" id="PF00534"/>
    </source>
</evidence>
<dbReference type="AlphaFoldDB" id="A0A951QJ66"/>
<feature type="domain" description="Glycosyl transferase family 1" evidence="1">
    <location>
        <begin position="196"/>
        <end position="364"/>
    </location>
</feature>
<sequence>MHIVVIFYNIGGYHAARLRAVRATCQEKGWKLSAIQITDKTSEHPWGDVEREITFPVKTLLPIATTPDSTPRTQESSLPASLLPSYLDELQPSIVAIPGWGFPISRTALSWCQNHGVPTILMSESKRDDDQRQWWKEQIKSWLYVKKYDAAIVGGKLHRDYLVELGFPSDRIFSGYDAVDNDYFAIQAEAARLDVEKARQRQPAIPTKPYFIAVTRLVKRKNVYRLVEAFAVYHQKIGDEQAWDLVICGSGEEEPAIRNLILENKLQNCIHLPGFIPYQAIGDWYGLANAFVHPALQEPWGLVLNEACAAGLPILSSRTVGASYELVCDGKNGLLFTPENTQDITRALLTLHQTDSNSRNRMGELSQNIVANYSPKNFAEGIFQAISTM</sequence>
<proteinExistence type="predicted"/>
<dbReference type="InterPro" id="IPR001296">
    <property type="entry name" value="Glyco_trans_1"/>
</dbReference>
<name>A0A951QJ66_9CYAN</name>
<dbReference type="PANTHER" id="PTHR45947">
    <property type="entry name" value="SULFOQUINOVOSYL TRANSFERASE SQD2"/>
    <property type="match status" value="1"/>
</dbReference>
<comment type="caution">
    <text evidence="2">The sequence shown here is derived from an EMBL/GenBank/DDBJ whole genome shotgun (WGS) entry which is preliminary data.</text>
</comment>
<keyword evidence="2" id="KW-0808">Transferase</keyword>
<accession>A0A951QJ66</accession>
<dbReference type="Gene3D" id="3.40.50.2000">
    <property type="entry name" value="Glycogen Phosphorylase B"/>
    <property type="match status" value="2"/>
</dbReference>
<dbReference type="Proteomes" id="UP000729701">
    <property type="component" value="Unassembled WGS sequence"/>
</dbReference>
<organism evidence="2 3">
    <name type="scientific">Cyanomargarita calcarea GSE-NOS-MK-12-04C</name>
    <dbReference type="NCBI Taxonomy" id="2839659"/>
    <lineage>
        <taxon>Bacteria</taxon>
        <taxon>Bacillati</taxon>
        <taxon>Cyanobacteriota</taxon>
        <taxon>Cyanophyceae</taxon>
        <taxon>Nostocales</taxon>
        <taxon>Cyanomargaritaceae</taxon>
        <taxon>Cyanomargarita</taxon>
    </lineage>
</organism>
<dbReference type="GO" id="GO:0016757">
    <property type="term" value="F:glycosyltransferase activity"/>
    <property type="evidence" value="ECO:0007669"/>
    <property type="project" value="UniProtKB-KW"/>
</dbReference>
<keyword evidence="2" id="KW-0328">Glycosyltransferase</keyword>
<gene>
    <name evidence="2" type="ORF">KME60_04115</name>
</gene>
<reference evidence="2" key="1">
    <citation type="submission" date="2021-05" db="EMBL/GenBank/DDBJ databases">
        <authorList>
            <person name="Pietrasiak N."/>
            <person name="Ward R."/>
            <person name="Stajich J.E."/>
            <person name="Kurbessoian T."/>
        </authorList>
    </citation>
    <scope>NUCLEOTIDE SEQUENCE</scope>
    <source>
        <strain evidence="2">GSE-NOS-MK-12-04C</strain>
    </source>
</reference>
<protein>
    <submittedName>
        <fullName evidence="2">Glycosyltransferase</fullName>
        <ecNumber evidence="2">2.4.-.-</ecNumber>
    </submittedName>
</protein>
<dbReference type="InterPro" id="IPR050194">
    <property type="entry name" value="Glycosyltransferase_grp1"/>
</dbReference>
<dbReference type="SUPFAM" id="SSF53756">
    <property type="entry name" value="UDP-Glycosyltransferase/glycogen phosphorylase"/>
    <property type="match status" value="1"/>
</dbReference>
<evidence type="ECO:0000313" key="3">
    <source>
        <dbReference type="Proteomes" id="UP000729701"/>
    </source>
</evidence>
<dbReference type="EMBL" id="JAHHGZ010000003">
    <property type="protein sequence ID" value="MBW4666633.1"/>
    <property type="molecule type" value="Genomic_DNA"/>
</dbReference>